<dbReference type="InterPro" id="IPR015797">
    <property type="entry name" value="NUDIX_hydrolase-like_dom_sf"/>
</dbReference>
<dbReference type="GO" id="GO:0046872">
    <property type="term" value="F:metal ion binding"/>
    <property type="evidence" value="ECO:0007669"/>
    <property type="project" value="UniProtKB-KW"/>
</dbReference>
<evidence type="ECO:0000256" key="13">
    <source>
        <dbReference type="ARBA" id="ARBA00024596"/>
    </source>
</evidence>
<proteinExistence type="inferred from homology"/>
<evidence type="ECO:0000256" key="5">
    <source>
        <dbReference type="ARBA" id="ARBA00022490"/>
    </source>
</evidence>
<dbReference type="RefSeq" id="WP_049993598.1">
    <property type="nucleotide sequence ID" value="NZ_CP031310.1"/>
</dbReference>
<evidence type="ECO:0000256" key="12">
    <source>
        <dbReference type="ARBA" id="ARBA00024486"/>
    </source>
</evidence>
<keyword evidence="27" id="KW-1185">Reference proteome</keyword>
<evidence type="ECO:0000256" key="1">
    <source>
        <dbReference type="ARBA" id="ARBA00001946"/>
    </source>
</evidence>
<evidence type="ECO:0000256" key="22">
    <source>
        <dbReference type="ARBA" id="ARBA00048894"/>
    </source>
</evidence>
<evidence type="ECO:0000256" key="18">
    <source>
        <dbReference type="ARBA" id="ARBA00030682"/>
    </source>
</evidence>
<comment type="catalytic activity">
    <reaction evidence="23">
        <text>N(6)-methyl-dATP + H2O = N(6)-methyl-dAMP + diphosphate + H(+)</text>
        <dbReference type="Rhea" id="RHEA:67604"/>
        <dbReference type="ChEBI" id="CHEBI:15377"/>
        <dbReference type="ChEBI" id="CHEBI:15378"/>
        <dbReference type="ChEBI" id="CHEBI:33019"/>
        <dbReference type="ChEBI" id="CHEBI:169976"/>
        <dbReference type="ChEBI" id="CHEBI:172872"/>
    </reaction>
    <physiologicalReaction direction="left-to-right" evidence="23">
        <dbReference type="Rhea" id="RHEA:67605"/>
    </physiologicalReaction>
</comment>
<dbReference type="Gene3D" id="3.90.79.10">
    <property type="entry name" value="Nucleoside Triphosphate Pyrophosphohydrolase"/>
    <property type="match status" value="1"/>
</dbReference>
<keyword evidence="7" id="KW-0378">Hydrolase</keyword>
<evidence type="ECO:0000256" key="17">
    <source>
        <dbReference type="ARBA" id="ARBA00030634"/>
    </source>
</evidence>
<dbReference type="EC" id="3.6.1.56" evidence="14"/>
<evidence type="ECO:0000256" key="4">
    <source>
        <dbReference type="ARBA" id="ARBA00011245"/>
    </source>
</evidence>
<dbReference type="PROSITE" id="PS51462">
    <property type="entry name" value="NUDIX"/>
    <property type="match status" value="1"/>
</dbReference>
<feature type="domain" description="Nudix hydrolase" evidence="25">
    <location>
        <begin position="1"/>
        <end position="128"/>
    </location>
</feature>
<evidence type="ECO:0000256" key="24">
    <source>
        <dbReference type="ARBA" id="ARBA00053094"/>
    </source>
</evidence>
<evidence type="ECO:0000256" key="11">
    <source>
        <dbReference type="ARBA" id="ARBA00024459"/>
    </source>
</evidence>
<dbReference type="OrthoDB" id="40462at2157"/>
<sequence length="153" mass="17791">MREATLCHPLRDDDLLFIRKQRGPGAGNLVAPGGKIEDGETPRECAVRETREEVGLEVRGLDKRGELRFVFGEEPFMFVHVFLTRDFVGRPQETDEGVPRWIDTDDLPYEEMWDDDRYWLPLLLDGQQFRGEFFFDSDGEDVLEYDLVTGLDF</sequence>
<evidence type="ECO:0000256" key="9">
    <source>
        <dbReference type="ARBA" id="ARBA00022884"/>
    </source>
</evidence>
<comment type="catalytic activity">
    <reaction evidence="10">
        <text>8-oxo-dATP + H2O = 8-oxo-dAMP + diphosphate + H(+)</text>
        <dbReference type="Rhea" id="RHEA:65396"/>
        <dbReference type="ChEBI" id="CHEBI:15377"/>
        <dbReference type="ChEBI" id="CHEBI:15378"/>
        <dbReference type="ChEBI" id="CHEBI:33019"/>
        <dbReference type="ChEBI" id="CHEBI:71361"/>
        <dbReference type="ChEBI" id="CHEBI:172871"/>
    </reaction>
    <physiologicalReaction direction="left-to-right" evidence="10">
        <dbReference type="Rhea" id="RHEA:65397"/>
    </physiologicalReaction>
</comment>
<dbReference type="GO" id="GO:0008413">
    <property type="term" value="F:8-oxo-7,8-dihydroguanosine triphosphate pyrophosphatase activity"/>
    <property type="evidence" value="ECO:0007669"/>
    <property type="project" value="InterPro"/>
</dbReference>
<evidence type="ECO:0000313" key="26">
    <source>
        <dbReference type="EMBL" id="QCC50154.1"/>
    </source>
</evidence>
<evidence type="ECO:0000256" key="6">
    <source>
        <dbReference type="ARBA" id="ARBA00022723"/>
    </source>
</evidence>
<comment type="subcellular location">
    <subcellularLocation>
        <location evidence="2">Cytoplasm</location>
    </subcellularLocation>
</comment>
<dbReference type="GO" id="GO:0042262">
    <property type="term" value="P:DNA protection"/>
    <property type="evidence" value="ECO:0007669"/>
    <property type="project" value="InterPro"/>
</dbReference>
<evidence type="ECO:0000256" key="7">
    <source>
        <dbReference type="ARBA" id="ARBA00022801"/>
    </source>
</evidence>
<comment type="catalytic activity">
    <reaction evidence="13">
        <text>2-oxo-ATP + H2O = 2-oxo-AMP + diphosphate + H(+)</text>
        <dbReference type="Rhea" id="RHEA:67392"/>
        <dbReference type="ChEBI" id="CHEBI:15377"/>
        <dbReference type="ChEBI" id="CHEBI:15378"/>
        <dbReference type="ChEBI" id="CHEBI:33019"/>
        <dbReference type="ChEBI" id="CHEBI:71395"/>
        <dbReference type="ChEBI" id="CHEBI:172878"/>
    </reaction>
    <physiologicalReaction direction="left-to-right" evidence="13">
        <dbReference type="Rhea" id="RHEA:67393"/>
    </physiologicalReaction>
</comment>
<dbReference type="GO" id="GO:0005737">
    <property type="term" value="C:cytoplasm"/>
    <property type="evidence" value="ECO:0007669"/>
    <property type="project" value="UniProtKB-SubCell"/>
</dbReference>
<evidence type="ECO:0000256" key="16">
    <source>
        <dbReference type="ARBA" id="ARBA00029673"/>
    </source>
</evidence>
<dbReference type="EMBL" id="CP031310">
    <property type="protein sequence ID" value="QCC50154.1"/>
    <property type="molecule type" value="Genomic_DNA"/>
</dbReference>
<name>A0A4D6H821_9EURY</name>
<dbReference type="PRINTS" id="PR00502">
    <property type="entry name" value="NUDIXFAMILY"/>
</dbReference>
<comment type="similarity">
    <text evidence="3">Belongs to the Nudix hydrolase family.</text>
</comment>
<dbReference type="GeneID" id="39846687"/>
<comment type="catalytic activity">
    <reaction evidence="21">
        <text>N(6)-methyl-ATP + H2O = N(6)-methyl-AMP + diphosphate + H(+)</text>
        <dbReference type="Rhea" id="RHEA:67608"/>
        <dbReference type="ChEBI" id="CHEBI:15377"/>
        <dbReference type="ChEBI" id="CHEBI:15378"/>
        <dbReference type="ChEBI" id="CHEBI:33019"/>
        <dbReference type="ChEBI" id="CHEBI:144842"/>
        <dbReference type="ChEBI" id="CHEBI:172873"/>
    </reaction>
    <physiologicalReaction direction="left-to-right" evidence="21">
        <dbReference type="Rhea" id="RHEA:67609"/>
    </physiologicalReaction>
</comment>
<dbReference type="PROSITE" id="PS00893">
    <property type="entry name" value="NUDIX_BOX"/>
    <property type="match status" value="1"/>
</dbReference>
<dbReference type="GO" id="GO:0008828">
    <property type="term" value="F:dATP diphosphatase activity"/>
    <property type="evidence" value="ECO:0007669"/>
    <property type="project" value="UniProtKB-EC"/>
</dbReference>
<reference evidence="26 27" key="1">
    <citation type="journal article" date="2019" name="Nat. Commun.">
        <title>A new type of DNA phosphorothioation-based antiviral system in archaea.</title>
        <authorList>
            <person name="Xiong L."/>
            <person name="Liu S."/>
            <person name="Chen S."/>
            <person name="Xiao Y."/>
            <person name="Zhu B."/>
            <person name="Gao Y."/>
            <person name="Zhang Y."/>
            <person name="Chen B."/>
            <person name="Luo J."/>
            <person name="Deng Z."/>
            <person name="Chen X."/>
            <person name="Wang L."/>
            <person name="Chen S."/>
        </authorList>
    </citation>
    <scope>NUCLEOTIDE SEQUENCE [LARGE SCALE GENOMIC DNA]</scope>
    <source>
        <strain evidence="26 27">CBA1105</strain>
    </source>
</reference>
<evidence type="ECO:0000256" key="20">
    <source>
        <dbReference type="ARBA" id="ARBA00032071"/>
    </source>
</evidence>
<dbReference type="InterPro" id="IPR020476">
    <property type="entry name" value="Nudix_hydrolase"/>
</dbReference>
<accession>A0A4D6H821</accession>
<dbReference type="Proteomes" id="UP000296706">
    <property type="component" value="Chromosome"/>
</dbReference>
<dbReference type="InterPro" id="IPR003563">
    <property type="entry name" value="8ODP"/>
</dbReference>
<dbReference type="PANTHER" id="PTHR43758">
    <property type="entry name" value="7,8-DIHYDRO-8-OXOGUANINE TRIPHOSPHATASE"/>
    <property type="match status" value="1"/>
</dbReference>
<dbReference type="InterPro" id="IPR020084">
    <property type="entry name" value="NUDIX_hydrolase_CS"/>
</dbReference>
<dbReference type="KEGG" id="hsn:DV733_02430"/>
<evidence type="ECO:0000256" key="3">
    <source>
        <dbReference type="ARBA" id="ARBA00005582"/>
    </source>
</evidence>
<dbReference type="GO" id="GO:0003723">
    <property type="term" value="F:RNA binding"/>
    <property type="evidence" value="ECO:0007669"/>
    <property type="project" value="UniProtKB-KW"/>
</dbReference>
<evidence type="ECO:0000256" key="23">
    <source>
        <dbReference type="ARBA" id="ARBA00049032"/>
    </source>
</evidence>
<evidence type="ECO:0000313" key="27">
    <source>
        <dbReference type="Proteomes" id="UP000296706"/>
    </source>
</evidence>
<dbReference type="SUPFAM" id="SSF55811">
    <property type="entry name" value="Nudix"/>
    <property type="match status" value="1"/>
</dbReference>
<evidence type="ECO:0000256" key="2">
    <source>
        <dbReference type="ARBA" id="ARBA00004496"/>
    </source>
</evidence>
<keyword evidence="6" id="KW-0479">Metal-binding</keyword>
<keyword evidence="8" id="KW-0460">Magnesium</keyword>
<keyword evidence="5" id="KW-0963">Cytoplasm</keyword>
<dbReference type="PANTHER" id="PTHR43758:SF2">
    <property type="entry name" value="OXIDIZED PURINE NUCLEOSIDE TRIPHOSPHATE HYDROLASE"/>
    <property type="match status" value="1"/>
</dbReference>
<organism evidence="26 27">
    <name type="scientific">Halapricum salinum</name>
    <dbReference type="NCBI Taxonomy" id="1457250"/>
    <lineage>
        <taxon>Archaea</taxon>
        <taxon>Methanobacteriati</taxon>
        <taxon>Methanobacteriota</taxon>
        <taxon>Stenosarchaea group</taxon>
        <taxon>Halobacteria</taxon>
        <taxon>Halobacteriales</taxon>
        <taxon>Haloarculaceae</taxon>
        <taxon>Halapricum</taxon>
    </lineage>
</organism>
<dbReference type="STRING" id="1457250.GCA_000755225_02784"/>
<evidence type="ECO:0000259" key="25">
    <source>
        <dbReference type="PROSITE" id="PS51462"/>
    </source>
</evidence>
<comment type="function">
    <text evidence="24">Oxidized purine nucleoside triphosphate hydrolase which is a prominent sanitizer of the oxidized nucleotide pool. Catalyzes the hydrolysis of 2-oxo-dATP (2-hydroxy-dATP) into 2-oxo-dAMP. Also has a significant hydrolase activity toward 2-oxo-ATP, 8-oxo-dGTP and 8-oxo-dATP. Through the hydrolysis of oxidized purine nucleoside triphosphates, prevents their incorporation into DNA and the subsequent transversions A:T to C:G and G:C to T:A. Also catalyzes the hydrolysis of methylated purine nucleoside triphosphate preventing their integration into DNA. Through this antimutagenic activity protects cells from oxidative stress.</text>
</comment>
<evidence type="ECO:0000256" key="21">
    <source>
        <dbReference type="ARBA" id="ARBA00048002"/>
    </source>
</evidence>
<evidence type="ECO:0000256" key="15">
    <source>
        <dbReference type="ARBA" id="ARBA00026218"/>
    </source>
</evidence>
<evidence type="ECO:0000256" key="10">
    <source>
        <dbReference type="ARBA" id="ARBA00024448"/>
    </source>
</evidence>
<comment type="catalytic activity">
    <reaction evidence="11">
        <text>2-oxo-dATP + H2O = 2-oxo-dAMP + diphosphate + H(+)</text>
        <dbReference type="Rhea" id="RHEA:31583"/>
        <dbReference type="ChEBI" id="CHEBI:15377"/>
        <dbReference type="ChEBI" id="CHEBI:15378"/>
        <dbReference type="ChEBI" id="CHEBI:33019"/>
        <dbReference type="ChEBI" id="CHEBI:63212"/>
        <dbReference type="ChEBI" id="CHEBI:77897"/>
        <dbReference type="EC" id="3.6.1.56"/>
    </reaction>
    <physiologicalReaction direction="left-to-right" evidence="11">
        <dbReference type="Rhea" id="RHEA:31584"/>
    </physiologicalReaction>
</comment>
<protein>
    <recommendedName>
        <fullName evidence="15">Oxidized purine nucleoside triphosphate hydrolase</fullName>
        <ecNumber evidence="14">3.6.1.56</ecNumber>
    </recommendedName>
    <alternativeName>
        <fullName evidence="19">2-hydroxy-dATP diphosphatase</fullName>
    </alternativeName>
    <alternativeName>
        <fullName evidence="18">7,8-dihydro-8-oxoguanine triphosphatase</fullName>
    </alternativeName>
    <alternativeName>
        <fullName evidence="17">8-oxo-dGTPase</fullName>
    </alternativeName>
    <alternativeName>
        <fullName evidence="20">Methylated purine nucleoside triphosphate hydrolase</fullName>
    </alternativeName>
    <alternativeName>
        <fullName evidence="16">Nucleoside diphosphate-linked moiety X motif 1</fullName>
    </alternativeName>
</protein>
<dbReference type="InterPro" id="IPR000086">
    <property type="entry name" value="NUDIX_hydrolase_dom"/>
</dbReference>
<evidence type="ECO:0000256" key="19">
    <source>
        <dbReference type="ARBA" id="ARBA00031927"/>
    </source>
</evidence>
<gene>
    <name evidence="26" type="ORF">DV733_02430</name>
</gene>
<comment type="cofactor">
    <cofactor evidence="1">
        <name>Mg(2+)</name>
        <dbReference type="ChEBI" id="CHEBI:18420"/>
    </cofactor>
</comment>
<dbReference type="AlphaFoldDB" id="A0A4D6H821"/>
<evidence type="ECO:0000256" key="14">
    <source>
        <dbReference type="ARBA" id="ARBA00026103"/>
    </source>
</evidence>
<comment type="subunit">
    <text evidence="4">Monomer.</text>
</comment>
<dbReference type="CDD" id="cd03427">
    <property type="entry name" value="NUDIX_MTH1_Nudt1"/>
    <property type="match status" value="1"/>
</dbReference>
<evidence type="ECO:0000256" key="8">
    <source>
        <dbReference type="ARBA" id="ARBA00022842"/>
    </source>
</evidence>
<comment type="catalytic activity">
    <reaction evidence="12">
        <text>8-oxo-dGTP + H2O = 8-oxo-dGMP + diphosphate + H(+)</text>
        <dbReference type="Rhea" id="RHEA:31575"/>
        <dbReference type="ChEBI" id="CHEBI:15377"/>
        <dbReference type="ChEBI" id="CHEBI:15378"/>
        <dbReference type="ChEBI" id="CHEBI:33019"/>
        <dbReference type="ChEBI" id="CHEBI:63224"/>
        <dbReference type="ChEBI" id="CHEBI:77896"/>
    </reaction>
    <physiologicalReaction direction="left-to-right" evidence="12">
        <dbReference type="Rhea" id="RHEA:31576"/>
    </physiologicalReaction>
</comment>
<keyword evidence="9" id="KW-0694">RNA-binding</keyword>
<comment type="catalytic activity">
    <reaction evidence="22">
        <text>O(6)-methyl-dGTP + H2O = O(6)-methyl-dGMP + diphosphate + H(+)</text>
        <dbReference type="Rhea" id="RHEA:67600"/>
        <dbReference type="ChEBI" id="CHEBI:15377"/>
        <dbReference type="ChEBI" id="CHEBI:15378"/>
        <dbReference type="ChEBI" id="CHEBI:33019"/>
        <dbReference type="ChEBI" id="CHEBI:169974"/>
        <dbReference type="ChEBI" id="CHEBI:169975"/>
    </reaction>
    <physiologicalReaction direction="left-to-right" evidence="22">
        <dbReference type="Rhea" id="RHEA:67601"/>
    </physiologicalReaction>
</comment>
<dbReference type="PRINTS" id="PR01403">
    <property type="entry name" value="8OXTPHPHTASE"/>
</dbReference>
<dbReference type="Pfam" id="PF00293">
    <property type="entry name" value="NUDIX"/>
    <property type="match status" value="1"/>
</dbReference>